<name>A0ABX8D3Q4_9CELL</name>
<keyword evidence="2" id="KW-1185">Reference proteome</keyword>
<gene>
    <name evidence="1" type="ORF">KG103_17040</name>
</gene>
<evidence type="ECO:0000313" key="1">
    <source>
        <dbReference type="EMBL" id="QVI62094.1"/>
    </source>
</evidence>
<organism evidence="1 2">
    <name type="scientific">Cellulomonas wangleii</name>
    <dbReference type="NCBI Taxonomy" id="2816956"/>
    <lineage>
        <taxon>Bacteria</taxon>
        <taxon>Bacillati</taxon>
        <taxon>Actinomycetota</taxon>
        <taxon>Actinomycetes</taxon>
        <taxon>Micrococcales</taxon>
        <taxon>Cellulomonadaceae</taxon>
        <taxon>Cellulomonas</taxon>
    </lineage>
</organism>
<accession>A0ABX8D3Q4</accession>
<dbReference type="EMBL" id="CP074405">
    <property type="protein sequence ID" value="QVI62094.1"/>
    <property type="molecule type" value="Genomic_DNA"/>
</dbReference>
<proteinExistence type="predicted"/>
<evidence type="ECO:0000313" key="2">
    <source>
        <dbReference type="Proteomes" id="UP000677804"/>
    </source>
</evidence>
<dbReference type="RefSeq" id="WP_207339662.1">
    <property type="nucleotide sequence ID" value="NZ_CP074405.1"/>
</dbReference>
<reference evidence="1 2" key="1">
    <citation type="submission" date="2021-05" db="EMBL/GenBank/DDBJ databases">
        <title>Novel species in genus Cellulomonas.</title>
        <authorList>
            <person name="Zhang G."/>
        </authorList>
    </citation>
    <scope>NUCLEOTIDE SEQUENCE [LARGE SCALE GENOMIC DNA]</scope>
    <source>
        <strain evidence="2">zg-ZUI222</strain>
    </source>
</reference>
<sequence length="163" mass="18069">MTALLVHPSRGKGDGQLNAGRSLLEPVPLDSAVAQLLTADERLHLQRRHGDAARFWGTYRHNLKKYERVTEGDPVLFTGGGGIWATARIGFQFRNKRFAEELWHSHPEKGVYEYVYSVTDYARADIAYAAINAELGLKPTNHFQAMASYEGAKAETVIAALGL</sequence>
<dbReference type="Proteomes" id="UP000677804">
    <property type="component" value="Chromosome"/>
</dbReference>
<protein>
    <submittedName>
        <fullName evidence="1">Uncharacterized protein</fullName>
    </submittedName>
</protein>